<proteinExistence type="predicted"/>
<reference evidence="1" key="1">
    <citation type="journal article" date="2021" name="Proc. Natl. Acad. Sci. U.S.A.">
        <title>A Catalog of Tens of Thousands of Viruses from Human Metagenomes Reveals Hidden Associations with Chronic Diseases.</title>
        <authorList>
            <person name="Tisza M.J."/>
            <person name="Buck C.B."/>
        </authorList>
    </citation>
    <scope>NUCLEOTIDE SEQUENCE</scope>
    <source>
        <strain evidence="1">CtNZc11</strain>
    </source>
</reference>
<evidence type="ECO:0000313" key="1">
    <source>
        <dbReference type="EMBL" id="DAF60810.1"/>
    </source>
</evidence>
<dbReference type="EMBL" id="BK032797">
    <property type="protein sequence ID" value="DAF60810.1"/>
    <property type="molecule type" value="Genomic_DNA"/>
</dbReference>
<accession>A0A8S5TDH1</accession>
<name>A0A8S5TDH1_9CAUD</name>
<organism evidence="1">
    <name type="scientific">Siphoviridae sp. ctNZc11</name>
    <dbReference type="NCBI Taxonomy" id="2827858"/>
    <lineage>
        <taxon>Viruses</taxon>
        <taxon>Duplodnaviria</taxon>
        <taxon>Heunggongvirae</taxon>
        <taxon>Uroviricota</taxon>
        <taxon>Caudoviricetes</taxon>
    </lineage>
</organism>
<sequence>MCDEIAMLKGEKRKIRLYVHSRKGDVFVIRNAYVEILQYGELIKAIECTIDEHDLTFMLALDEAGSYSMSAVYEIADEIIKNKFKIEVR</sequence>
<protein>
    <submittedName>
        <fullName evidence="1">Uncharacterized protein</fullName>
    </submittedName>
</protein>